<dbReference type="Pfam" id="PF09837">
    <property type="entry name" value="DUF2064"/>
    <property type="match status" value="1"/>
</dbReference>
<dbReference type="Gene3D" id="3.90.550.10">
    <property type="entry name" value="Spore Coat Polysaccharide Biosynthesis Protein SpsA, Chain A"/>
    <property type="match status" value="1"/>
</dbReference>
<dbReference type="PANTHER" id="PTHR36529">
    <property type="entry name" value="SLL1095 PROTEIN"/>
    <property type="match status" value="1"/>
</dbReference>
<comment type="caution">
    <text evidence="2">The sequence shown here is derived from an EMBL/GenBank/DDBJ whole genome shotgun (WGS) entry which is preliminary data.</text>
</comment>
<proteinExistence type="predicted"/>
<dbReference type="AlphaFoldDB" id="A0AAE0BVU1"/>
<evidence type="ECO:0000313" key="3">
    <source>
        <dbReference type="Proteomes" id="UP001190700"/>
    </source>
</evidence>
<sequence>MEKEALIIFARLPVPGKVKTRLAAGVGPELACTFYKCCSEYIMSETTRLKNVKKYLFYSSEQEFDGVKQWLEDNSLGEHLQTMCQDQTPDLGHRMSNAFETVLLNAEVSKAVIIGTDVPDLNAEVISAAFSALDNAEVVAGPAVDGGYYLLGMKEFHPELFQGIEWSTETVLQATQAAAKAANLFVAPANSIPTLQDIDTVSDLEAWYKDASKGHRLKESVDHELRQTLTNNDTTPAQPRRQG</sequence>
<reference evidence="2 3" key="1">
    <citation type="journal article" date="2015" name="Genome Biol. Evol.">
        <title>Comparative Genomics of a Bacterivorous Green Alga Reveals Evolutionary Causalities and Consequences of Phago-Mixotrophic Mode of Nutrition.</title>
        <authorList>
            <person name="Burns J.A."/>
            <person name="Paasch A."/>
            <person name="Narechania A."/>
            <person name="Kim E."/>
        </authorList>
    </citation>
    <scope>NUCLEOTIDE SEQUENCE [LARGE SCALE GENOMIC DNA]</scope>
    <source>
        <strain evidence="2 3">PLY_AMNH</strain>
    </source>
</reference>
<feature type="region of interest" description="Disordered" evidence="1">
    <location>
        <begin position="223"/>
        <end position="243"/>
    </location>
</feature>
<evidence type="ECO:0000313" key="2">
    <source>
        <dbReference type="EMBL" id="KAK3242929.1"/>
    </source>
</evidence>
<dbReference type="NCBIfam" id="TIGR04282">
    <property type="entry name" value="glyco_like_cofC"/>
    <property type="match status" value="1"/>
</dbReference>
<accession>A0AAE0BVU1</accession>
<feature type="compositionally biased region" description="Polar residues" evidence="1">
    <location>
        <begin position="227"/>
        <end position="237"/>
    </location>
</feature>
<gene>
    <name evidence="2" type="ORF">CYMTET_47400</name>
</gene>
<protein>
    <recommendedName>
        <fullName evidence="4">Glycosyltransferase</fullName>
    </recommendedName>
</protein>
<dbReference type="EMBL" id="LGRX02033102">
    <property type="protein sequence ID" value="KAK3242929.1"/>
    <property type="molecule type" value="Genomic_DNA"/>
</dbReference>
<dbReference type="PANTHER" id="PTHR36529:SF1">
    <property type="entry name" value="GLYCOSYLTRANSFERASE"/>
    <property type="match status" value="1"/>
</dbReference>
<dbReference type="Proteomes" id="UP001190700">
    <property type="component" value="Unassembled WGS sequence"/>
</dbReference>
<dbReference type="InterPro" id="IPR029044">
    <property type="entry name" value="Nucleotide-diphossugar_trans"/>
</dbReference>
<evidence type="ECO:0000256" key="1">
    <source>
        <dbReference type="SAM" id="MobiDB-lite"/>
    </source>
</evidence>
<dbReference type="InterPro" id="IPR018641">
    <property type="entry name" value="Trfase_1_rSAM/seldom-assoc"/>
</dbReference>
<keyword evidence="3" id="KW-1185">Reference proteome</keyword>
<evidence type="ECO:0008006" key="4">
    <source>
        <dbReference type="Google" id="ProtNLM"/>
    </source>
</evidence>
<organism evidence="2 3">
    <name type="scientific">Cymbomonas tetramitiformis</name>
    <dbReference type="NCBI Taxonomy" id="36881"/>
    <lineage>
        <taxon>Eukaryota</taxon>
        <taxon>Viridiplantae</taxon>
        <taxon>Chlorophyta</taxon>
        <taxon>Pyramimonadophyceae</taxon>
        <taxon>Pyramimonadales</taxon>
        <taxon>Pyramimonadaceae</taxon>
        <taxon>Cymbomonas</taxon>
    </lineage>
</organism>
<dbReference type="SUPFAM" id="SSF53448">
    <property type="entry name" value="Nucleotide-diphospho-sugar transferases"/>
    <property type="match status" value="1"/>
</dbReference>
<name>A0AAE0BVU1_9CHLO</name>